<evidence type="ECO:0000313" key="2">
    <source>
        <dbReference type="Proteomes" id="UP001172386"/>
    </source>
</evidence>
<protein>
    <submittedName>
        <fullName evidence="1">Uncharacterized protein</fullName>
    </submittedName>
</protein>
<comment type="caution">
    <text evidence="1">The sequence shown here is derived from an EMBL/GenBank/DDBJ whole genome shotgun (WGS) entry which is preliminary data.</text>
</comment>
<proteinExistence type="predicted"/>
<reference evidence="1" key="1">
    <citation type="submission" date="2022-10" db="EMBL/GenBank/DDBJ databases">
        <title>Culturing micro-colonial fungi from biological soil crusts in the Mojave desert and describing Neophaeococcomyces mojavensis, and introducing the new genera and species Taxawa tesnikishii.</title>
        <authorList>
            <person name="Kurbessoian T."/>
            <person name="Stajich J.E."/>
        </authorList>
    </citation>
    <scope>NUCLEOTIDE SEQUENCE</scope>
    <source>
        <strain evidence="1">JES_112</strain>
    </source>
</reference>
<keyword evidence="2" id="KW-1185">Reference proteome</keyword>
<evidence type="ECO:0000313" key="1">
    <source>
        <dbReference type="EMBL" id="KAJ9662866.1"/>
    </source>
</evidence>
<sequence length="1189" mass="129252">MNGYRSVAAPYFDGDDAISPTSLDSPPWGGSSTGISNNLDSIIFRSRAEPAPTERSAALFRQLPAEVIEGILWAADANGFASLCLLNRAWYQKSQNLELYAYHLSRCPSYALSNNVITGPFRKNDLYRLKAKFAAEVRRNLFDAYLKPRETHINLISVSANSSAAFPGGEAFRFEFSPNGRTILAISSSRIYVLDASSDTLEVRRELKTVRRPLSASITDDGSLLAVLSSKYQANIYGLTPGSPVRHLQVIVLDNPPRTIALAHEGTVLAAAWQGGIEVFSLAANALSTDRRAVRSEAVDSLMFSGDGSMLIGSSHDLEEPNAVVITAPFYTENDPNITSREIHSRMWTTQILFPQISSTVSHAALLPGHLEGDAYWLFAYDHMLMTYRAVRTDDTRTGVAYFLSPPSAERFEFPQPSIAPVATACGTLAVAGFADQGLVIYGIPERLDVSPDMGSVVERNDERMQGRLALTSATGHPEPLMAYSPSASGSSEDIEEDGLAGKVDWRQSLFVKCKSIKSIIGFASAKWVEHTEDYPCTFSGKRLVVTAPAGISRFAEDLGDEDMPIDGSRICLLDFAYSPSGLENREFTIEVGENEAELLTEQLGNMEIEVAMERRRTVRATRGRGSVAPRLPIGRSHTAASPPNPSHFEDTLRRNVASQPSSPSEEPTSPFSRSSNLSRSQTAVGFQHARFPPRPPLGSSFTEHPVYSRGGPHRGSVDSWETPPPPYGNDALGVPQISHRSHASTPNLRPASVHGDRSPPMDGNLTRLAQLGTFQNRNQPQHNPANVSTAGPLPASQGRFPPRASTTMDGMMASNNGPSQRMIGQHGGIARSPRPGDIPEEGPETIPDTNRRLPQNTVMNHSPQPLLSPAGNADAYFSGRRPHTNANMSPEGLLDLGPTMTHPMSPPTPDRQMWPQPTMPTSSPPNSNHENRISLTGANLQNRLNHPVPPVPDNESPANSYMPPLSHAQNSQQTQMAYNGIAPPANHMRQNQQTQPIYNTLVINNNNYATPATPTAEQLARLNRRAQSPIPSALQIGHGHRSNTASRDFGAVPPSPPRAAWGAAGVPGSPSFNRAIASPNGLSRNNSRGSNRSIGASRSTPDLLQSHITRPSYNRLETIASVNSQHIPLEHERSHSLVNDQMMLPGTGRNFTDPGLIDKKGKKSRKRRDDGSVAGQEIRRRVLKCVVM</sequence>
<gene>
    <name evidence="1" type="ORF">H2198_001094</name>
</gene>
<organism evidence="1 2">
    <name type="scientific">Neophaeococcomyces mojaviensis</name>
    <dbReference type="NCBI Taxonomy" id="3383035"/>
    <lineage>
        <taxon>Eukaryota</taxon>
        <taxon>Fungi</taxon>
        <taxon>Dikarya</taxon>
        <taxon>Ascomycota</taxon>
        <taxon>Pezizomycotina</taxon>
        <taxon>Eurotiomycetes</taxon>
        <taxon>Chaetothyriomycetidae</taxon>
        <taxon>Chaetothyriales</taxon>
        <taxon>Chaetothyriales incertae sedis</taxon>
        <taxon>Neophaeococcomyces</taxon>
    </lineage>
</organism>
<dbReference type="EMBL" id="JAPDRQ010000012">
    <property type="protein sequence ID" value="KAJ9662866.1"/>
    <property type="molecule type" value="Genomic_DNA"/>
</dbReference>
<accession>A0ACC3AHR0</accession>
<name>A0ACC3AHR0_9EURO</name>
<dbReference type="Proteomes" id="UP001172386">
    <property type="component" value="Unassembled WGS sequence"/>
</dbReference>